<gene>
    <name evidence="2" type="ORF">THF1A12_190079</name>
</gene>
<evidence type="ECO:0000256" key="1">
    <source>
        <dbReference type="SAM" id="Phobius"/>
    </source>
</evidence>
<comment type="caution">
    <text evidence="2">The sequence shown here is derived from an EMBL/GenBank/DDBJ whole genome shotgun (WGS) entry which is preliminary data.</text>
</comment>
<proteinExistence type="predicted"/>
<keyword evidence="1" id="KW-0472">Membrane</keyword>
<name>A0AAU9QIH0_9VIBR</name>
<dbReference type="AlphaFoldDB" id="A0AAU9QIH0"/>
<reference evidence="2" key="1">
    <citation type="submission" date="2022-01" db="EMBL/GenBank/DDBJ databases">
        <authorList>
            <person name="Lagorce A."/>
        </authorList>
    </citation>
    <scope>NUCLEOTIDE SEQUENCE</scope>
    <source>
        <strain evidence="2">Th15_F1_A12</strain>
    </source>
</reference>
<protein>
    <recommendedName>
        <fullName evidence="4">Secreted protein</fullName>
    </recommendedName>
</protein>
<dbReference type="Proteomes" id="UP001295462">
    <property type="component" value="Unassembled WGS sequence"/>
</dbReference>
<evidence type="ECO:0008006" key="4">
    <source>
        <dbReference type="Google" id="ProtNLM"/>
    </source>
</evidence>
<feature type="transmembrane region" description="Helical" evidence="1">
    <location>
        <begin position="12"/>
        <end position="30"/>
    </location>
</feature>
<keyword evidence="1" id="KW-0812">Transmembrane</keyword>
<keyword evidence="1" id="KW-1133">Transmembrane helix</keyword>
<organism evidence="2 3">
    <name type="scientific">Vibrio jasicida</name>
    <dbReference type="NCBI Taxonomy" id="766224"/>
    <lineage>
        <taxon>Bacteria</taxon>
        <taxon>Pseudomonadati</taxon>
        <taxon>Pseudomonadota</taxon>
        <taxon>Gammaproteobacteria</taxon>
        <taxon>Vibrionales</taxon>
        <taxon>Vibrionaceae</taxon>
        <taxon>Vibrio</taxon>
    </lineage>
</organism>
<sequence length="77" mass="9229">MSIDSKHKKYTAYALYIVLYILNSNYTVIIRHSNYNYRTSSNGLSLFRLIRSQAIYFRKPVSGRCWLRTGLDRSFYY</sequence>
<evidence type="ECO:0000313" key="3">
    <source>
        <dbReference type="Proteomes" id="UP001295462"/>
    </source>
</evidence>
<evidence type="ECO:0000313" key="2">
    <source>
        <dbReference type="EMBL" id="CAH1583343.1"/>
    </source>
</evidence>
<dbReference type="EMBL" id="CAKMUD010000071">
    <property type="protein sequence ID" value="CAH1583343.1"/>
    <property type="molecule type" value="Genomic_DNA"/>
</dbReference>
<accession>A0AAU9QIH0</accession>